<reference evidence="2 3" key="1">
    <citation type="submission" date="2011-02" db="EMBL/GenBank/DDBJ databases">
        <title>The Genome Sequence of Sphaeroforma arctica JP610.</title>
        <authorList>
            <consortium name="The Broad Institute Genome Sequencing Platform"/>
            <person name="Russ C."/>
            <person name="Cuomo C."/>
            <person name="Young S.K."/>
            <person name="Zeng Q."/>
            <person name="Gargeya S."/>
            <person name="Alvarado L."/>
            <person name="Berlin A."/>
            <person name="Chapman S.B."/>
            <person name="Chen Z."/>
            <person name="Freedman E."/>
            <person name="Gellesch M."/>
            <person name="Goldberg J."/>
            <person name="Griggs A."/>
            <person name="Gujja S."/>
            <person name="Heilman E."/>
            <person name="Heiman D."/>
            <person name="Howarth C."/>
            <person name="Mehta T."/>
            <person name="Neiman D."/>
            <person name="Pearson M."/>
            <person name="Roberts A."/>
            <person name="Saif S."/>
            <person name="Shea T."/>
            <person name="Shenoy N."/>
            <person name="Sisk P."/>
            <person name="Stolte C."/>
            <person name="Sykes S."/>
            <person name="White J."/>
            <person name="Yandava C."/>
            <person name="Burger G."/>
            <person name="Gray M.W."/>
            <person name="Holland P.W.H."/>
            <person name="King N."/>
            <person name="Lang F.B.F."/>
            <person name="Roger A.J."/>
            <person name="Ruiz-Trillo I."/>
            <person name="Haas B."/>
            <person name="Nusbaum C."/>
            <person name="Birren B."/>
        </authorList>
    </citation>
    <scope>NUCLEOTIDE SEQUENCE [LARGE SCALE GENOMIC DNA]</scope>
    <source>
        <strain evidence="2 3">JP610</strain>
    </source>
</reference>
<dbReference type="InterPro" id="IPR046804">
    <property type="entry name" value="DNA-PKcs_N"/>
</dbReference>
<dbReference type="GeneID" id="25913395"/>
<protein>
    <recommendedName>
        <fullName evidence="1">DNA-PKcs N-terminal domain-containing protein</fullName>
    </recommendedName>
</protein>
<organism evidence="2 3">
    <name type="scientific">Sphaeroforma arctica JP610</name>
    <dbReference type="NCBI Taxonomy" id="667725"/>
    <lineage>
        <taxon>Eukaryota</taxon>
        <taxon>Ichthyosporea</taxon>
        <taxon>Ichthyophonida</taxon>
        <taxon>Sphaeroforma</taxon>
    </lineage>
</organism>
<gene>
    <name evidence="2" type="ORF">SARC_12891</name>
</gene>
<accession>A0A0L0FDP2</accession>
<dbReference type="Pfam" id="PF20500">
    <property type="entry name" value="DNA-PKcs_N"/>
    <property type="match status" value="1"/>
</dbReference>
<evidence type="ECO:0000313" key="3">
    <source>
        <dbReference type="Proteomes" id="UP000054560"/>
    </source>
</evidence>
<feature type="domain" description="DNA-PKcs N-terminal" evidence="1">
    <location>
        <begin position="4"/>
        <end position="104"/>
    </location>
</feature>
<dbReference type="RefSeq" id="XP_014148468.1">
    <property type="nucleotide sequence ID" value="XM_014292993.1"/>
</dbReference>
<sequence>MSRSSAICGYGYLSLPCKRFLKQEEMDVILTDIGQSITQSLAQLQASGVSSAVSDGVPSWLEAMCSIIRASGTLSVSMATSIEQLLVLTFTSYTTLGRRRKEQVIGGI</sequence>
<dbReference type="AlphaFoldDB" id="A0A0L0FDP2"/>
<evidence type="ECO:0000259" key="1">
    <source>
        <dbReference type="Pfam" id="PF20500"/>
    </source>
</evidence>
<name>A0A0L0FDP2_9EUKA</name>
<keyword evidence="3" id="KW-1185">Reference proteome</keyword>
<proteinExistence type="predicted"/>
<dbReference type="EMBL" id="KQ244277">
    <property type="protein sequence ID" value="KNC74566.1"/>
    <property type="molecule type" value="Genomic_DNA"/>
</dbReference>
<evidence type="ECO:0000313" key="2">
    <source>
        <dbReference type="EMBL" id="KNC74566.1"/>
    </source>
</evidence>
<dbReference type="Proteomes" id="UP000054560">
    <property type="component" value="Unassembled WGS sequence"/>
</dbReference>